<sequence>MNRQSKQLYNFKEEKNMKNINWMKKLTSRKLWTAVASFVSMMIVATGGAENTATQVTAIIMAGASVIAYIIGEGLTDAANVGIEEGQLLEADAIKGEDEQ</sequence>
<reference evidence="1 2" key="1">
    <citation type="submission" date="2007-04" db="EMBL/GenBank/DDBJ databases">
        <authorList>
            <person name="Fulton L."/>
            <person name="Clifton S."/>
            <person name="Fulton B."/>
            <person name="Xu J."/>
            <person name="Minx P."/>
            <person name="Pepin K.H."/>
            <person name="Johnson M."/>
            <person name="Thiruvilangam P."/>
            <person name="Bhonagiri V."/>
            <person name="Nash W.E."/>
            <person name="Mardis E.R."/>
            <person name="Wilson R.K."/>
        </authorList>
    </citation>
    <scope>NUCLEOTIDE SEQUENCE [LARGE SCALE GENOMIC DNA]</scope>
    <source>
        <strain evidence="1 2">ATCC 29149</strain>
    </source>
</reference>
<dbReference type="Proteomes" id="UP000004410">
    <property type="component" value="Unassembled WGS sequence"/>
</dbReference>
<comment type="caution">
    <text evidence="1">The sequence shown here is derived from an EMBL/GenBank/DDBJ whole genome shotgun (WGS) entry which is preliminary data.</text>
</comment>
<evidence type="ECO:0008006" key="3">
    <source>
        <dbReference type="Google" id="ProtNLM"/>
    </source>
</evidence>
<gene>
    <name evidence="1" type="ORF">RUMGNA_00254</name>
</gene>
<reference evidence="1 2" key="2">
    <citation type="submission" date="2007-06" db="EMBL/GenBank/DDBJ databases">
        <title>Draft genome sequence of Ruminococcus gnavus (ATCC 29149).</title>
        <authorList>
            <person name="Sudarsanam P."/>
            <person name="Ley R."/>
            <person name="Guruge J."/>
            <person name="Turnbaugh P.J."/>
            <person name="Mahowald M."/>
            <person name="Liep D."/>
            <person name="Gordon J."/>
        </authorList>
    </citation>
    <scope>NUCLEOTIDE SEQUENCE [LARGE SCALE GENOMIC DNA]</scope>
    <source>
        <strain evidence="1 2">ATCC 29149</strain>
    </source>
</reference>
<protein>
    <recommendedName>
        <fullName evidence="3">Holin</fullName>
    </recommendedName>
</protein>
<dbReference type="eggNOG" id="ENOG50339N4">
    <property type="taxonomic scope" value="Bacteria"/>
</dbReference>
<name>A7AY89_MEDG7</name>
<dbReference type="AlphaFoldDB" id="A7AY89"/>
<accession>A7AY89</accession>
<dbReference type="EMBL" id="AAYG02000002">
    <property type="protein sequence ID" value="EDN79486.1"/>
    <property type="molecule type" value="Genomic_DNA"/>
</dbReference>
<dbReference type="PaxDb" id="411470-RUMGNA_00254"/>
<organism evidence="1 2">
    <name type="scientific">Mediterraneibacter gnavus (strain ATCC 29149 / DSM 114966 / JCM 6515 / VPI C7-9)</name>
    <name type="common">Ruminococcus gnavus</name>
    <dbReference type="NCBI Taxonomy" id="411470"/>
    <lineage>
        <taxon>Bacteria</taxon>
        <taxon>Bacillati</taxon>
        <taxon>Bacillota</taxon>
        <taxon>Clostridia</taxon>
        <taxon>Lachnospirales</taxon>
        <taxon>Lachnospiraceae</taxon>
        <taxon>Mediterraneibacter</taxon>
    </lineage>
</organism>
<proteinExistence type="predicted"/>
<evidence type="ECO:0000313" key="2">
    <source>
        <dbReference type="Proteomes" id="UP000004410"/>
    </source>
</evidence>
<evidence type="ECO:0000313" key="1">
    <source>
        <dbReference type="EMBL" id="EDN79486.1"/>
    </source>
</evidence>